<keyword evidence="5" id="KW-1185">Reference proteome</keyword>
<feature type="region of interest" description="Disordered" evidence="2">
    <location>
        <begin position="317"/>
        <end position="340"/>
    </location>
</feature>
<keyword evidence="1" id="KW-0175">Coiled coil</keyword>
<evidence type="ECO:0000313" key="4">
    <source>
        <dbReference type="EnsemblPlants" id="ONIVA10G06890.1"/>
    </source>
</evidence>
<dbReference type="PROSITE" id="PS51840">
    <property type="entry name" value="C2_NT"/>
    <property type="match status" value="1"/>
</dbReference>
<feature type="coiled-coil region" evidence="1">
    <location>
        <begin position="1653"/>
        <end position="1722"/>
    </location>
</feature>
<organism evidence="4">
    <name type="scientific">Oryza nivara</name>
    <name type="common">Indian wild rice</name>
    <name type="synonym">Oryza sativa f. spontanea</name>
    <dbReference type="NCBI Taxonomy" id="4536"/>
    <lineage>
        <taxon>Eukaryota</taxon>
        <taxon>Viridiplantae</taxon>
        <taxon>Streptophyta</taxon>
        <taxon>Embryophyta</taxon>
        <taxon>Tracheophyta</taxon>
        <taxon>Spermatophyta</taxon>
        <taxon>Magnoliopsida</taxon>
        <taxon>Liliopsida</taxon>
        <taxon>Poales</taxon>
        <taxon>Poaceae</taxon>
        <taxon>BOP clade</taxon>
        <taxon>Oryzoideae</taxon>
        <taxon>Oryzeae</taxon>
        <taxon>Oryzinae</taxon>
        <taxon>Oryza</taxon>
    </lineage>
</organism>
<accession>A0A0E0IR51</accession>
<feature type="coiled-coil region" evidence="1">
    <location>
        <begin position="631"/>
        <end position="725"/>
    </location>
</feature>
<dbReference type="eggNOG" id="ENOG502QRAN">
    <property type="taxonomic scope" value="Eukaryota"/>
</dbReference>
<reference evidence="4" key="2">
    <citation type="submission" date="2018-04" db="EMBL/GenBank/DDBJ databases">
        <title>OnivRS2 (Oryza nivara Reference Sequence Version 2).</title>
        <authorList>
            <person name="Zhang J."/>
            <person name="Kudrna D."/>
            <person name="Lee S."/>
            <person name="Talag J."/>
            <person name="Rajasekar S."/>
            <person name="Welchert J."/>
            <person name="Hsing Y.-I."/>
            <person name="Wing R.A."/>
        </authorList>
    </citation>
    <scope>NUCLEOTIDE SEQUENCE [LARGE SCALE GENOMIC DNA]</scope>
</reference>
<dbReference type="Proteomes" id="UP000006591">
    <property type="component" value="Chromosome 10"/>
</dbReference>
<evidence type="ECO:0000259" key="3">
    <source>
        <dbReference type="PROSITE" id="PS51840"/>
    </source>
</evidence>
<dbReference type="OMA" id="TEASYMR"/>
<sequence>MSRVPKWKIEKAKVKVVFRLQFHATNIPSTGWDKLFLSFISADTGKVSAKTNKANVRNGSCKWPDPIYEATRLLQDSRTKTYDDKLYKIVVAMGTSRSSILGELDVNLAEFAEALKPVSIALPLRGCEFGTILHLPSDPISIIPLGFHLGKEKNFKFKRTKIPLRTQPYPFALNPISLGAGEQRAAAAAAPHGRREAQELAAAGREGRRAARVEDGAGARQQVFGCCFVFAVAAALRFSLASLCSCLAGGRRSRSGGLHAVGAGGIKEFEQQRETGAKSTQQLVNQRSHDPSEIGVASSDIYSHKANARIKLKETSSGFPLAEDSAGSTEDYENSSHNSDGLFAEKIDSYGGHEVSSFRATMSGDLSLSSQSPTPEKGSLRSKHLSPQGSNEWTYGWSPELSTGHDLAAAHEENNQLRTRLEVAESAFSHLKSEATSLQDFTDKLGTETQGLAQQLGVELMSRNQLSAEVSSLRTECSNLKRELQEMKSAKLLQQKANGEDIMMAAGQGNISSKFGNDILADTSVHDLQTEWLQGLLLLESKLQQTRNNALHGLQAADLDFLLADLGALQRVIENLKQGVQNGQMKENNYLEHLVPPTNAAHQPSLGRDHDSNKKTSGSAGTMEEKMCELLQKLEDSKTEKENLLEKMSQMERYYESFIHKLEERQKQTEIELENLRKEHNSCFYTVSVLQAQKQKMHEEMNDQLMRFVEDRTTLEAQNKEFERRAVATETALKRVRWNYSAAVERLQKDLELLSFQVLSMYESNETLAKQSIVEDFESSPEEQSAVADLGANKERSLYMSDHESQAFSAENGRPDNLTYKMDGQKSLLRALKMEEIRNRSEFQVRSNTNLQVDYSKLDKLEQTPSTTESEVLETYMANIEWQVFSDVLREAHCTALGTIKLMQERLHMLEIQLRDSNDARDSLVLKLNAALDQAKSVKETEAEYILKCDDFMVKNKILEAKLQDMSAENALLMEKLTESERYVQEHESCESKYKACAEDRKRFEDLLMKESLQTSHLKDELRSVVENFEAMKDELHKQSTLNTDMQTVSALLQEQMNNVCNGIISSSKDIGISGLDEASLLHELQRRNYIAVMASLEFFQKQSCQEVVRLRQEKEAAEEMCEALQSRQDKSELELLDMKQKYQLDFDAMKEKLNFSEEHMEKLEKELQDMTHKFKISSEAQEKYSIINADLTSRLAEMEGQLQHITSENEALVEKLKDIAAIVEEHERTKVTLAESEEENKTLTLSLQSKDEAMMQMENEIRSLQDELRSSDDNLLREKRLMEELQSTLASLTSQLGHKDQALLSFDEHKTELNRLRDQVLDMERANSLMQDALSQSEQIQMDLNCKNISLQSQLSNVEDRLATVMKDTVATETEASYMRNLVEELTGQLDSLRNDHEKLQLKNKDADDLLRVHMSTEAELADRVAALEAAIHSLEIDLARVNEEKEELEELIKSNEEQFVQVGTDKSRDIVESIDSSERVLKYQDDILQLKVLLTNLEEQVDDLRSTKDEVEILNMVLKSKLEEQRTEILSLLQNSGHELANFKEQNKDLTQKLAEQTLKAEEFKNLSIHLRELKEKAEAGRKEKEGSLFAMQESLRIAFIKEQYETKVQELKGQVFVSKKYAEEMLLKLQSALDEVETGRKNEIALAKRIEELSMRISEMELEMQDASVDKRDLSNAYDSIVTELECTKLNFDCCMEEKQKIEDTLQECTEERNRIRVELDLVKKLLENMALTDNPTVPDNSGSCTSGATSIGQILGDAKPGSASSKTTKNTPEVDSGLQQDEDRIQSTNASSTLAAGEDVRRFSEQGEHARSVPSKNLEECEPSLENHSTGKTSIEDISMEHRKLAVDLNHFHQELERLKNENLSPLLPLDINLIDPSLSGLERALSQLDMANEHLRSIFPSFKELPGSGNALERVLALELELAEALQAKKKTDILFQSSFLKQHNDEAAVFQSFRDINELIQDTIELKRRQVAVESELKDMQGRYSELSVQFAEVEGERQKLEMNLKNRSPMRS</sequence>
<dbReference type="Gramene" id="ONIVA10G06890.1">
    <property type="protein sequence ID" value="ONIVA10G06890.1"/>
    <property type="gene ID" value="ONIVA10G06890"/>
</dbReference>
<dbReference type="InterPro" id="IPR019448">
    <property type="entry name" value="NT-C2"/>
</dbReference>
<feature type="domain" description="C2 NT-type" evidence="3">
    <location>
        <begin position="6"/>
        <end position="151"/>
    </location>
</feature>
<dbReference type="STRING" id="4536.A0A0E0IR51"/>
<name>A0A0E0IR51_ORYNI</name>
<dbReference type="PANTHER" id="PTHR34452">
    <property type="entry name" value="MYOSIN HEAVY CHAIN-RELATED PROTEIN"/>
    <property type="match status" value="1"/>
</dbReference>
<protein>
    <recommendedName>
        <fullName evidence="3">C2 NT-type domain-containing protein</fullName>
    </recommendedName>
</protein>
<dbReference type="PANTHER" id="PTHR34452:SF1">
    <property type="entry name" value="SPORULATION-SPECIFIC PROTEIN"/>
    <property type="match status" value="1"/>
</dbReference>
<feature type="coiled-coil region" evidence="1">
    <location>
        <begin position="463"/>
        <end position="490"/>
    </location>
</feature>
<feature type="compositionally biased region" description="Polar residues" evidence="2">
    <location>
        <begin position="364"/>
        <end position="374"/>
    </location>
</feature>
<feature type="coiled-coil region" evidence="1">
    <location>
        <begin position="407"/>
        <end position="434"/>
    </location>
</feature>
<dbReference type="Pfam" id="PF10358">
    <property type="entry name" value="NT-C2"/>
    <property type="match status" value="1"/>
</dbReference>
<feature type="region of interest" description="Disordered" evidence="2">
    <location>
        <begin position="273"/>
        <end position="297"/>
    </location>
</feature>
<feature type="coiled-coil region" evidence="1">
    <location>
        <begin position="1101"/>
        <end position="1334"/>
    </location>
</feature>
<evidence type="ECO:0000313" key="5">
    <source>
        <dbReference type="Proteomes" id="UP000006591"/>
    </source>
</evidence>
<feature type="compositionally biased region" description="Polar residues" evidence="2">
    <location>
        <begin position="1766"/>
        <end position="1783"/>
    </location>
</feature>
<feature type="compositionally biased region" description="Polar residues" evidence="2">
    <location>
        <begin position="277"/>
        <end position="286"/>
    </location>
</feature>
<feature type="coiled-coil region" evidence="1">
    <location>
        <begin position="1384"/>
        <end position="1586"/>
    </location>
</feature>
<dbReference type="EnsemblPlants" id="ONIVA10G06890.1">
    <property type="protein sequence ID" value="ONIVA10G06890.1"/>
    <property type="gene ID" value="ONIVA10G06890"/>
</dbReference>
<evidence type="ECO:0000256" key="2">
    <source>
        <dbReference type="SAM" id="MobiDB-lite"/>
    </source>
</evidence>
<reference evidence="4" key="1">
    <citation type="submission" date="2015-04" db="UniProtKB">
        <authorList>
            <consortium name="EnsemblPlants"/>
        </authorList>
    </citation>
    <scope>IDENTIFICATION</scope>
    <source>
        <strain evidence="4">SL10</strain>
    </source>
</reference>
<evidence type="ECO:0000256" key="1">
    <source>
        <dbReference type="SAM" id="Coils"/>
    </source>
</evidence>
<feature type="region of interest" description="Disordered" evidence="2">
    <location>
        <begin position="1736"/>
        <end position="1838"/>
    </location>
</feature>
<feature type="region of interest" description="Disordered" evidence="2">
    <location>
        <begin position="364"/>
        <end position="397"/>
    </location>
</feature>
<feature type="compositionally biased region" description="Polar residues" evidence="2">
    <location>
        <begin position="1736"/>
        <end position="1756"/>
    </location>
</feature>
<feature type="region of interest" description="Disordered" evidence="2">
    <location>
        <begin position="597"/>
        <end position="623"/>
    </location>
</feature>
<feature type="compositionally biased region" description="Basic and acidic residues" evidence="2">
    <location>
        <begin position="1802"/>
        <end position="1815"/>
    </location>
</feature>
<proteinExistence type="predicted"/>